<keyword evidence="11" id="KW-0175">Coiled coil</keyword>
<comment type="function">
    <text evidence="10">Transcription factor.</text>
</comment>
<dbReference type="InterPro" id="IPR003106">
    <property type="entry name" value="Leu_zip_homeo"/>
</dbReference>
<dbReference type="FunFam" id="1.10.10.60:FF:000144">
    <property type="entry name" value="homeobox-leucine zipper protein ATHB-6-like"/>
    <property type="match status" value="1"/>
</dbReference>
<evidence type="ECO:0000313" key="14">
    <source>
        <dbReference type="Proteomes" id="UP001154282"/>
    </source>
</evidence>
<evidence type="ECO:0000256" key="11">
    <source>
        <dbReference type="SAM" id="Coils"/>
    </source>
</evidence>
<dbReference type="SMART" id="SM00389">
    <property type="entry name" value="HOX"/>
    <property type="match status" value="1"/>
</dbReference>
<evidence type="ECO:0000256" key="8">
    <source>
        <dbReference type="PROSITE-ProRule" id="PRU00108"/>
    </source>
</evidence>
<accession>A0AAV0HNA0</accession>
<comment type="caution">
    <text evidence="13">The sequence shown here is derived from an EMBL/GenBank/DDBJ whole genome shotgun (WGS) entry which is preliminary data.</text>
</comment>
<feature type="coiled-coil region" evidence="11">
    <location>
        <begin position="123"/>
        <end position="171"/>
    </location>
</feature>
<dbReference type="Proteomes" id="UP001154282">
    <property type="component" value="Unassembled WGS sequence"/>
</dbReference>
<dbReference type="GO" id="GO:0000981">
    <property type="term" value="F:DNA-binding transcription factor activity, RNA polymerase II-specific"/>
    <property type="evidence" value="ECO:0007669"/>
    <property type="project" value="UniProtKB-UniRule"/>
</dbReference>
<dbReference type="PRINTS" id="PR00031">
    <property type="entry name" value="HTHREPRESSR"/>
</dbReference>
<name>A0AAV0HNA0_9ROSI</name>
<comment type="subcellular location">
    <subcellularLocation>
        <location evidence="1 8 9">Nucleus</location>
    </subcellularLocation>
</comment>
<evidence type="ECO:0000256" key="6">
    <source>
        <dbReference type="ARBA" id="ARBA00023242"/>
    </source>
</evidence>
<dbReference type="InterPro" id="IPR045224">
    <property type="entry name" value="HDZip_class_I_plant"/>
</dbReference>
<dbReference type="Pfam" id="PF00046">
    <property type="entry name" value="Homeodomain"/>
    <property type="match status" value="1"/>
</dbReference>
<evidence type="ECO:0000256" key="3">
    <source>
        <dbReference type="ARBA" id="ARBA00023125"/>
    </source>
</evidence>
<dbReference type="SUPFAM" id="SSF46689">
    <property type="entry name" value="Homeodomain-like"/>
    <property type="match status" value="1"/>
</dbReference>
<evidence type="ECO:0000256" key="10">
    <source>
        <dbReference type="RuleBase" id="RU369038"/>
    </source>
</evidence>
<dbReference type="Gene3D" id="1.10.10.60">
    <property type="entry name" value="Homeodomain-like"/>
    <property type="match status" value="1"/>
</dbReference>
<evidence type="ECO:0000256" key="9">
    <source>
        <dbReference type="RuleBase" id="RU000682"/>
    </source>
</evidence>
<dbReference type="AlphaFoldDB" id="A0AAV0HNA0"/>
<dbReference type="InterPro" id="IPR009057">
    <property type="entry name" value="Homeodomain-like_sf"/>
</dbReference>
<evidence type="ECO:0000256" key="1">
    <source>
        <dbReference type="ARBA" id="ARBA00004123"/>
    </source>
</evidence>
<dbReference type="CDD" id="cd00086">
    <property type="entry name" value="homeodomain"/>
    <property type="match status" value="1"/>
</dbReference>
<reference evidence="13" key="1">
    <citation type="submission" date="2022-08" db="EMBL/GenBank/DDBJ databases">
        <authorList>
            <person name="Gutierrez-Valencia J."/>
        </authorList>
    </citation>
    <scope>NUCLEOTIDE SEQUENCE</scope>
</reference>
<dbReference type="GO" id="GO:0045893">
    <property type="term" value="P:positive regulation of DNA-templated transcription"/>
    <property type="evidence" value="ECO:0007669"/>
    <property type="project" value="TreeGrafter"/>
</dbReference>
<dbReference type="Pfam" id="PF02183">
    <property type="entry name" value="HALZ"/>
    <property type="match status" value="1"/>
</dbReference>
<evidence type="ECO:0000256" key="7">
    <source>
        <dbReference type="ARBA" id="ARBA00025748"/>
    </source>
</evidence>
<evidence type="ECO:0000256" key="5">
    <source>
        <dbReference type="ARBA" id="ARBA00023163"/>
    </source>
</evidence>
<sequence>MASDTVSGGIVGFGLLSCDPLWIPPPSVDFHGTRHLLDFDNVGCGDAMDGGSFFHSLVKEELCDEDFELGSSPRGKKRRLTIGQVHSLERSFEMENKLEPERKVQLAQELGLQPRQVAIWFQNRRARFKNKQLERDFDSLRANFDRLKSDYNSLLQEKETLKNEVISLKEKLGTRANLTNLGGTATFMVPAIIPPPPMKPEEATATATATGKSNVINSDSPHSVLMEAAESSQVFEENVSDYFSQDEDDSLYINNNIRSNNELLMMAQPSINGFPKFNELPGVPNSCGFEFPVEDQPFLVLDLMNWM</sequence>
<feature type="domain" description="Homeobox" evidence="12">
    <location>
        <begin position="71"/>
        <end position="131"/>
    </location>
</feature>
<dbReference type="PROSITE" id="PS00027">
    <property type="entry name" value="HOMEOBOX_1"/>
    <property type="match status" value="1"/>
</dbReference>
<organism evidence="13 14">
    <name type="scientific">Linum tenue</name>
    <dbReference type="NCBI Taxonomy" id="586396"/>
    <lineage>
        <taxon>Eukaryota</taxon>
        <taxon>Viridiplantae</taxon>
        <taxon>Streptophyta</taxon>
        <taxon>Embryophyta</taxon>
        <taxon>Tracheophyta</taxon>
        <taxon>Spermatophyta</taxon>
        <taxon>Magnoliopsida</taxon>
        <taxon>eudicotyledons</taxon>
        <taxon>Gunneridae</taxon>
        <taxon>Pentapetalae</taxon>
        <taxon>rosids</taxon>
        <taxon>fabids</taxon>
        <taxon>Malpighiales</taxon>
        <taxon>Linaceae</taxon>
        <taxon>Linum</taxon>
    </lineage>
</organism>
<dbReference type="InterPro" id="IPR000047">
    <property type="entry name" value="HTH_motif"/>
</dbReference>
<dbReference type="GO" id="GO:0000976">
    <property type="term" value="F:transcription cis-regulatory region binding"/>
    <property type="evidence" value="ECO:0007669"/>
    <property type="project" value="UniProtKB-ARBA"/>
</dbReference>
<keyword evidence="2 10" id="KW-0805">Transcription regulation</keyword>
<keyword evidence="5 10" id="KW-0804">Transcription</keyword>
<dbReference type="InterPro" id="IPR017970">
    <property type="entry name" value="Homeobox_CS"/>
</dbReference>
<keyword evidence="6 8" id="KW-0539">Nucleus</keyword>
<evidence type="ECO:0000256" key="4">
    <source>
        <dbReference type="ARBA" id="ARBA00023155"/>
    </source>
</evidence>
<evidence type="ECO:0000256" key="2">
    <source>
        <dbReference type="ARBA" id="ARBA00023015"/>
    </source>
</evidence>
<dbReference type="PANTHER" id="PTHR24326">
    <property type="entry name" value="HOMEOBOX-LEUCINE ZIPPER PROTEIN"/>
    <property type="match status" value="1"/>
</dbReference>
<keyword evidence="14" id="KW-1185">Reference proteome</keyword>
<feature type="DNA-binding region" description="Homeobox" evidence="8">
    <location>
        <begin position="73"/>
        <end position="132"/>
    </location>
</feature>
<comment type="similarity">
    <text evidence="7 10">Belongs to the HD-ZIP homeobox family. Class I subfamily.</text>
</comment>
<dbReference type="GO" id="GO:0005634">
    <property type="term" value="C:nucleus"/>
    <property type="evidence" value="ECO:0007669"/>
    <property type="project" value="UniProtKB-SubCell"/>
</dbReference>
<dbReference type="EMBL" id="CAMGYJ010000002">
    <property type="protein sequence ID" value="CAI0386760.1"/>
    <property type="molecule type" value="Genomic_DNA"/>
</dbReference>
<evidence type="ECO:0000259" key="12">
    <source>
        <dbReference type="PROSITE" id="PS50071"/>
    </source>
</evidence>
<proteinExistence type="inferred from homology"/>
<gene>
    <name evidence="13" type="ORF">LITE_LOCUS5214</name>
</gene>
<protein>
    <recommendedName>
        <fullName evidence="10">Homeobox-leucine zipper protein</fullName>
    </recommendedName>
    <alternativeName>
        <fullName evidence="10">HD-ZIP protein</fullName>
    </alternativeName>
    <alternativeName>
        <fullName evidence="10">Homeodomain transcription factor</fullName>
    </alternativeName>
</protein>
<keyword evidence="4 8" id="KW-0371">Homeobox</keyword>
<dbReference type="PROSITE" id="PS50071">
    <property type="entry name" value="HOMEOBOX_2"/>
    <property type="match status" value="1"/>
</dbReference>
<keyword evidence="3 8" id="KW-0238">DNA-binding</keyword>
<dbReference type="InterPro" id="IPR001356">
    <property type="entry name" value="HD"/>
</dbReference>
<dbReference type="PANTHER" id="PTHR24326:SF610">
    <property type="entry name" value="HOMEOBOX-LEUCINE ZIPPER PROTEIN"/>
    <property type="match status" value="1"/>
</dbReference>
<evidence type="ECO:0000313" key="13">
    <source>
        <dbReference type="EMBL" id="CAI0386760.1"/>
    </source>
</evidence>